<dbReference type="OrthoDB" id="9451547at2759"/>
<keyword evidence="2" id="KW-1185">Reference proteome</keyword>
<dbReference type="EMBL" id="MCFI01000002">
    <property type="protein sequence ID" value="ORY87141.1"/>
    <property type="molecule type" value="Genomic_DNA"/>
</dbReference>
<name>A0A1Y2FT06_PROLT</name>
<dbReference type="InterPro" id="IPR011333">
    <property type="entry name" value="SKP1/BTB/POZ_sf"/>
</dbReference>
<dbReference type="RefSeq" id="XP_040727997.1">
    <property type="nucleotide sequence ID" value="XM_040867484.1"/>
</dbReference>
<evidence type="ECO:0000313" key="1">
    <source>
        <dbReference type="EMBL" id="ORY87141.1"/>
    </source>
</evidence>
<organism evidence="1 2">
    <name type="scientific">Protomyces lactucae-debilis</name>
    <dbReference type="NCBI Taxonomy" id="2754530"/>
    <lineage>
        <taxon>Eukaryota</taxon>
        <taxon>Fungi</taxon>
        <taxon>Dikarya</taxon>
        <taxon>Ascomycota</taxon>
        <taxon>Taphrinomycotina</taxon>
        <taxon>Taphrinomycetes</taxon>
        <taxon>Taphrinales</taxon>
        <taxon>Protomycetaceae</taxon>
        <taxon>Protomyces</taxon>
    </lineage>
</organism>
<dbReference type="OMA" id="HKLLLFW"/>
<dbReference type="STRING" id="56484.A0A1Y2FT06"/>
<accession>A0A1Y2FT06</accession>
<dbReference type="GeneID" id="63784083"/>
<dbReference type="SUPFAM" id="SSF54695">
    <property type="entry name" value="POZ domain"/>
    <property type="match status" value="1"/>
</dbReference>
<dbReference type="Gene3D" id="3.30.710.10">
    <property type="entry name" value="Potassium Channel Kv1.1, Chain A"/>
    <property type="match status" value="1"/>
</dbReference>
<reference evidence="1 2" key="1">
    <citation type="submission" date="2016-07" db="EMBL/GenBank/DDBJ databases">
        <title>Pervasive Adenine N6-methylation of Active Genes in Fungi.</title>
        <authorList>
            <consortium name="DOE Joint Genome Institute"/>
            <person name="Mondo S.J."/>
            <person name="Dannebaum R.O."/>
            <person name="Kuo R.C."/>
            <person name="Labutti K."/>
            <person name="Haridas S."/>
            <person name="Kuo A."/>
            <person name="Salamov A."/>
            <person name="Ahrendt S.R."/>
            <person name="Lipzen A."/>
            <person name="Sullivan W."/>
            <person name="Andreopoulos W.B."/>
            <person name="Clum A."/>
            <person name="Lindquist E."/>
            <person name="Daum C."/>
            <person name="Ramamoorthy G.K."/>
            <person name="Gryganskyi A."/>
            <person name="Culley D."/>
            <person name="Magnuson J.K."/>
            <person name="James T.Y."/>
            <person name="O'Malley M.A."/>
            <person name="Stajich J.E."/>
            <person name="Spatafora J.W."/>
            <person name="Visel A."/>
            <person name="Grigoriev I.V."/>
        </authorList>
    </citation>
    <scope>NUCLEOTIDE SEQUENCE [LARGE SCALE GENOMIC DNA]</scope>
    <source>
        <strain evidence="1 2">12-1054</strain>
    </source>
</reference>
<evidence type="ECO:0000313" key="2">
    <source>
        <dbReference type="Proteomes" id="UP000193685"/>
    </source>
</evidence>
<proteinExistence type="predicted"/>
<protein>
    <submittedName>
        <fullName evidence="1">Uncharacterized protein</fullName>
    </submittedName>
</protein>
<gene>
    <name evidence="1" type="ORF">BCR37DRAFT_343205</name>
</gene>
<sequence>MASPITSVQQQQSRPVFFGNSYDNYDEQDDGQAPLISLSVRGSRFDISREELTNLPESILLCLFPHGLMLDDHQESLISVDFDPLTLQYVLDFFRKALLDAPAGPALSSNAELLPGKAAIIVLKEDLDFYVIPPKGLTPATTSALRHAAGAHLVQQSSIFDGLRKSGHKSAGTAEQHLIDMLCASGFNAEDNWSKRLLEPGKAGITSLALALLKQGNTATGMATSQKLLLFWRKPARKCWWDAVYPTSEDLPGVPLDGPVKIWARRVWTLELSITG</sequence>
<dbReference type="AlphaFoldDB" id="A0A1Y2FT06"/>
<dbReference type="Proteomes" id="UP000193685">
    <property type="component" value="Unassembled WGS sequence"/>
</dbReference>
<comment type="caution">
    <text evidence="1">The sequence shown here is derived from an EMBL/GenBank/DDBJ whole genome shotgun (WGS) entry which is preliminary data.</text>
</comment>